<dbReference type="Pfam" id="PF03168">
    <property type="entry name" value="LEA_2"/>
    <property type="match status" value="1"/>
</dbReference>
<dbReference type="InterPro" id="IPR013990">
    <property type="entry name" value="WHy-dom"/>
</dbReference>
<feature type="domain" description="Water stress and hypersensitive response" evidence="2">
    <location>
        <begin position="165"/>
        <end position="282"/>
    </location>
</feature>
<keyword evidence="4" id="KW-1185">Reference proteome</keyword>
<feature type="domain" description="Water stress and hypersensitive response" evidence="2">
    <location>
        <begin position="29"/>
        <end position="143"/>
    </location>
</feature>
<sequence length="302" mass="33139">MNWKLPVLGLVLVVMVWLGYVIYAVVTASPTVHASWGYVDENTTELWVNAKLDKPLLVPVEVDNLSLSLAGIPVARVARFDYSATRPDISMAIAIDNRKLIRALVAYMNNGQRGELGIHLGGKFLWVIPVNLDQKEEVSEDILSHLNFTTESKELAGGLVKTPALVGTKFEWVGERNGEAVLIAHMKLYNPNGFPVPVGKVSFDAYANGVRIGQGKSLKTVVIPARGYATVNVETLIDENALPGVWEAHVKNGEISRLKVNLYLDITALGRDYHIKLISREETLETDIIGTINGMLENLSLG</sequence>
<keyword evidence="1" id="KW-0472">Membrane</keyword>
<dbReference type="InterPro" id="IPR004864">
    <property type="entry name" value="LEA_2"/>
</dbReference>
<evidence type="ECO:0000313" key="3">
    <source>
        <dbReference type="EMBL" id="ASI99417.1"/>
    </source>
</evidence>
<evidence type="ECO:0000256" key="1">
    <source>
        <dbReference type="SAM" id="Phobius"/>
    </source>
</evidence>
<keyword evidence="1" id="KW-1133">Transmembrane helix</keyword>
<accession>A0A218P3C7</accession>
<dbReference type="KEGG" id="tce:A3L02_07540"/>
<dbReference type="RefSeq" id="WP_088863345.1">
    <property type="nucleotide sequence ID" value="NZ_CP014854.1"/>
</dbReference>
<dbReference type="EMBL" id="CP014854">
    <property type="protein sequence ID" value="ASI99417.1"/>
    <property type="molecule type" value="Genomic_DNA"/>
</dbReference>
<dbReference type="InterPro" id="IPR013783">
    <property type="entry name" value="Ig-like_fold"/>
</dbReference>
<evidence type="ECO:0000313" key="4">
    <source>
        <dbReference type="Proteomes" id="UP000197156"/>
    </source>
</evidence>
<protein>
    <recommendedName>
        <fullName evidence="2">Water stress and hypersensitive response domain-containing protein</fullName>
    </recommendedName>
</protein>
<keyword evidence="1" id="KW-0812">Transmembrane</keyword>
<dbReference type="SMART" id="SM00769">
    <property type="entry name" value="WHy"/>
    <property type="match status" value="2"/>
</dbReference>
<evidence type="ECO:0000259" key="2">
    <source>
        <dbReference type="SMART" id="SM00769"/>
    </source>
</evidence>
<reference evidence="3 4" key="1">
    <citation type="submission" date="2016-03" db="EMBL/GenBank/DDBJ databases">
        <title>Complete genome sequence of Thermococcus celer.</title>
        <authorList>
            <person name="Oger P.M."/>
        </authorList>
    </citation>
    <scope>NUCLEOTIDE SEQUENCE [LARGE SCALE GENOMIC DNA]</scope>
    <source>
        <strain evidence="3 4">Vu 13</strain>
    </source>
</reference>
<dbReference type="Proteomes" id="UP000197156">
    <property type="component" value="Chromosome"/>
</dbReference>
<organism evidence="3 4">
    <name type="scientific">Thermococcus celer Vu 13 = JCM 8558</name>
    <dbReference type="NCBI Taxonomy" id="1293037"/>
    <lineage>
        <taxon>Archaea</taxon>
        <taxon>Methanobacteriati</taxon>
        <taxon>Methanobacteriota</taxon>
        <taxon>Thermococci</taxon>
        <taxon>Thermococcales</taxon>
        <taxon>Thermococcaceae</taxon>
        <taxon>Thermococcus</taxon>
    </lineage>
</organism>
<dbReference type="Gene3D" id="2.60.40.10">
    <property type="entry name" value="Immunoglobulins"/>
    <property type="match status" value="2"/>
</dbReference>
<dbReference type="SUPFAM" id="SSF117070">
    <property type="entry name" value="LEA14-like"/>
    <property type="match status" value="1"/>
</dbReference>
<dbReference type="GO" id="GO:0009269">
    <property type="term" value="P:response to desiccation"/>
    <property type="evidence" value="ECO:0007669"/>
    <property type="project" value="InterPro"/>
</dbReference>
<dbReference type="AlphaFoldDB" id="A0A218P3C7"/>
<dbReference type="GeneID" id="33324603"/>
<proteinExistence type="predicted"/>
<gene>
    <name evidence="3" type="ORF">A3L02_07540</name>
</gene>
<name>A0A218P3C7_THECE</name>
<feature type="transmembrane region" description="Helical" evidence="1">
    <location>
        <begin position="7"/>
        <end position="26"/>
    </location>
</feature>
<dbReference type="OrthoDB" id="105458at2157"/>